<dbReference type="SMART" id="SM01391">
    <property type="entry name" value="Filament"/>
    <property type="match status" value="1"/>
</dbReference>
<evidence type="ECO:0000256" key="3">
    <source>
        <dbReference type="SAM" id="Coils"/>
    </source>
</evidence>
<dbReference type="PRINTS" id="PR01248">
    <property type="entry name" value="TYPE1KERATIN"/>
</dbReference>
<reference evidence="7" key="1">
    <citation type="journal article" date="2014" name="Science">
        <title>Nonhuman genetics. Genomic basis for the convergent evolution of electric organs.</title>
        <authorList>
            <person name="Gallant J.R."/>
            <person name="Traeger L.L."/>
            <person name="Volkening J.D."/>
            <person name="Moffett H."/>
            <person name="Chen P.H."/>
            <person name="Novina C.D."/>
            <person name="Phillips G.N.Jr."/>
            <person name="Anand R."/>
            <person name="Wells G.B."/>
            <person name="Pinch M."/>
            <person name="Guth R."/>
            <person name="Unguez G.A."/>
            <person name="Albert J.S."/>
            <person name="Zakon H.H."/>
            <person name="Samanta M.P."/>
            <person name="Sussman M.R."/>
        </authorList>
    </citation>
    <scope>NUCLEOTIDE SEQUENCE [LARGE SCALE GENOMIC DNA]</scope>
</reference>
<feature type="coiled-coil region" evidence="3">
    <location>
        <begin position="65"/>
        <end position="92"/>
    </location>
</feature>
<evidence type="ECO:0000256" key="1">
    <source>
        <dbReference type="ARBA" id="ARBA00022754"/>
    </source>
</evidence>
<feature type="compositionally biased region" description="Low complexity" evidence="4">
    <location>
        <begin position="1"/>
        <end position="22"/>
    </location>
</feature>
<dbReference type="OMA" id="HEEXSKE"/>
<dbReference type="SUPFAM" id="SSF64593">
    <property type="entry name" value="Intermediate filament protein, coiled coil region"/>
    <property type="match status" value="2"/>
</dbReference>
<reference evidence="6" key="3">
    <citation type="submission" date="2020-05" db="EMBL/GenBank/DDBJ databases">
        <title>Electrophorus electricus (electric eel) genome, fEleEle1, primary haplotype.</title>
        <authorList>
            <person name="Myers G."/>
            <person name="Meyer A."/>
            <person name="Fedrigo O."/>
            <person name="Formenti G."/>
            <person name="Rhie A."/>
            <person name="Tracey A."/>
            <person name="Sims Y."/>
            <person name="Jarvis E.D."/>
        </authorList>
    </citation>
    <scope>NUCLEOTIDE SEQUENCE [LARGE SCALE GENOMIC DNA]</scope>
</reference>
<dbReference type="STRING" id="8005.ENSEEEP00000034887"/>
<dbReference type="Gene3D" id="1.20.5.500">
    <property type="entry name" value="Single helix bin"/>
    <property type="match status" value="1"/>
</dbReference>
<name>A0A4W4GE96_ELEEL</name>
<dbReference type="GO" id="GO:0005198">
    <property type="term" value="F:structural molecule activity"/>
    <property type="evidence" value="ECO:0007669"/>
    <property type="project" value="InterPro"/>
</dbReference>
<feature type="domain" description="IF rod" evidence="5">
    <location>
        <begin position="61"/>
        <end position="352"/>
    </location>
</feature>
<dbReference type="Gene3D" id="1.20.5.1160">
    <property type="entry name" value="Vasodilator-stimulated phosphoprotein"/>
    <property type="match status" value="1"/>
</dbReference>
<dbReference type="Ensembl" id="ENSEEET00000035294.2">
    <property type="protein sequence ID" value="ENSEEEP00000034887.2"/>
    <property type="gene ID" value="ENSEEEG00000016592.2"/>
</dbReference>
<reference evidence="7" key="2">
    <citation type="journal article" date="2017" name="Sci. Adv.">
        <title>A tail of two voltages: Proteomic comparison of the three electric organs of the electric eel.</title>
        <authorList>
            <person name="Traeger L.L."/>
            <person name="Sabat G."/>
            <person name="Barrett-Wilt G.A."/>
            <person name="Wells G.B."/>
            <person name="Sussman M.R."/>
        </authorList>
    </citation>
    <scope>NUCLEOTIDE SEQUENCE [LARGE SCALE GENOMIC DNA]</scope>
</reference>
<dbReference type="Proteomes" id="UP000314983">
    <property type="component" value="Chromosome 8"/>
</dbReference>
<proteinExistence type="predicted"/>
<dbReference type="PANTHER" id="PTHR23239">
    <property type="entry name" value="INTERMEDIATE FILAMENT"/>
    <property type="match status" value="1"/>
</dbReference>
<dbReference type="InterPro" id="IPR002957">
    <property type="entry name" value="Keratin_I"/>
</dbReference>
<evidence type="ECO:0000259" key="5">
    <source>
        <dbReference type="PROSITE" id="PS51842"/>
    </source>
</evidence>
<dbReference type="PROSITE" id="PS51842">
    <property type="entry name" value="IF_ROD_2"/>
    <property type="match status" value="1"/>
</dbReference>
<evidence type="ECO:0000256" key="2">
    <source>
        <dbReference type="ARBA" id="ARBA00023054"/>
    </source>
</evidence>
<evidence type="ECO:0000313" key="6">
    <source>
        <dbReference type="Ensembl" id="ENSEEEP00000034887.2"/>
    </source>
</evidence>
<keyword evidence="2 3" id="KW-0175">Coiled coil</keyword>
<feature type="region of interest" description="Disordered" evidence="4">
    <location>
        <begin position="1"/>
        <end position="25"/>
    </location>
</feature>
<evidence type="ECO:0000313" key="7">
    <source>
        <dbReference type="Proteomes" id="UP000314983"/>
    </source>
</evidence>
<dbReference type="PANTHER" id="PTHR23239:SF367">
    <property type="entry name" value="KERATIN 15-RELATED"/>
    <property type="match status" value="1"/>
</dbReference>
<dbReference type="Pfam" id="PF00038">
    <property type="entry name" value="Filament"/>
    <property type="match status" value="1"/>
</dbReference>
<sequence length="390" mass="43854">MASTYSNNSYVSSEKSSRISTSRGVGAGNSRVRIATTSGWDSGTKNLNMASGMDSTVIVNEKFTMQNLNERLAAYLEKVRLLEKVNAELELNIRKFLDGKASPKSRDYSAYYATIIDLQGKIQTAIHSKGGVYLSTENAKLAMDDFRLKYETELVTHQSVENDIAGLKRLLDDLHLAKTDHSLQIDTLNEEMAFLKKNHEEDMLAMRERMSGQVHVEVDAVPQADLNKCLEEIRKHYETVTAKTKRKLECWFKTKTESLKQEVVTSTESLQTSHTTVRSKLLSLQAELQTAQSLKVSLEETLAENQASYAKRMAGFQMKVTQEYNILLDIKTRLELEIAEYRRLLDSETSNIKTTSSSSSTSRTKVITMVEEVMDGKVICSSTSSTYSTK</sequence>
<dbReference type="InterPro" id="IPR039008">
    <property type="entry name" value="IF_rod_dom"/>
</dbReference>
<accession>A0A4W4GE96</accession>
<dbReference type="AlphaFoldDB" id="A0A4W4GE96"/>
<evidence type="ECO:0000256" key="4">
    <source>
        <dbReference type="SAM" id="MobiDB-lite"/>
    </source>
</evidence>
<organism evidence="6 7">
    <name type="scientific">Electrophorus electricus</name>
    <name type="common">Electric eel</name>
    <name type="synonym">Gymnotus electricus</name>
    <dbReference type="NCBI Taxonomy" id="8005"/>
    <lineage>
        <taxon>Eukaryota</taxon>
        <taxon>Metazoa</taxon>
        <taxon>Chordata</taxon>
        <taxon>Craniata</taxon>
        <taxon>Vertebrata</taxon>
        <taxon>Euteleostomi</taxon>
        <taxon>Actinopterygii</taxon>
        <taxon>Neopterygii</taxon>
        <taxon>Teleostei</taxon>
        <taxon>Ostariophysi</taxon>
        <taxon>Gymnotiformes</taxon>
        <taxon>Gymnotoidei</taxon>
        <taxon>Gymnotidae</taxon>
        <taxon>Electrophorus</taxon>
    </lineage>
</organism>
<keyword evidence="7" id="KW-1185">Reference proteome</keyword>
<reference evidence="6" key="4">
    <citation type="submission" date="2025-08" db="UniProtKB">
        <authorList>
            <consortium name="Ensembl"/>
        </authorList>
    </citation>
    <scope>IDENTIFICATION</scope>
</reference>
<keyword evidence="1" id="KW-0403">Intermediate filament</keyword>
<dbReference type="GeneTree" id="ENSGT00950000182969"/>
<dbReference type="GO" id="GO:0005882">
    <property type="term" value="C:intermediate filament"/>
    <property type="evidence" value="ECO:0007669"/>
    <property type="project" value="UniProtKB-KW"/>
</dbReference>
<protein>
    <submittedName>
        <fullName evidence="6">Keratin, type 1, gene 19d</fullName>
    </submittedName>
</protein>
<reference evidence="6" key="5">
    <citation type="submission" date="2025-09" db="UniProtKB">
        <authorList>
            <consortium name="Ensembl"/>
        </authorList>
    </citation>
    <scope>IDENTIFICATION</scope>
</reference>